<dbReference type="Proteomes" id="UP000004105">
    <property type="component" value="Unassembled WGS sequence"/>
</dbReference>
<feature type="transmembrane region" description="Helical" evidence="1">
    <location>
        <begin position="121"/>
        <end position="146"/>
    </location>
</feature>
<feature type="transmembrane region" description="Helical" evidence="1">
    <location>
        <begin position="152"/>
        <end position="169"/>
    </location>
</feature>
<name>F2BBX6_9NEIS</name>
<keyword evidence="1" id="KW-1133">Transmembrane helix</keyword>
<protein>
    <submittedName>
        <fullName evidence="2">NAD-dependent epimerase/dehydratase</fullName>
    </submittedName>
</protein>
<dbReference type="InterPro" id="IPR025695">
    <property type="entry name" value="DoxX-like"/>
</dbReference>
<gene>
    <name evidence="2" type="ORF">HMPREF9123_1231</name>
</gene>
<evidence type="ECO:0000256" key="1">
    <source>
        <dbReference type="SAM" id="Phobius"/>
    </source>
</evidence>
<accession>F2BBX6</accession>
<dbReference type="AlphaFoldDB" id="F2BBX6"/>
<keyword evidence="1" id="KW-0472">Membrane</keyword>
<dbReference type="STRING" id="267212.GCA_001063965_02102"/>
<evidence type="ECO:0000313" key="3">
    <source>
        <dbReference type="Proteomes" id="UP000004105"/>
    </source>
</evidence>
<dbReference type="EMBL" id="AFAY01000025">
    <property type="protein sequence ID" value="EGF11036.1"/>
    <property type="molecule type" value="Genomic_DNA"/>
</dbReference>
<comment type="caution">
    <text evidence="2">The sequence shown here is derived from an EMBL/GenBank/DDBJ whole genome shotgun (WGS) entry which is preliminary data.</text>
</comment>
<reference evidence="2 3" key="1">
    <citation type="submission" date="2011-02" db="EMBL/GenBank/DDBJ databases">
        <authorList>
            <person name="Muzny D."/>
            <person name="Qin X."/>
            <person name="Deng J."/>
            <person name="Jiang H."/>
            <person name="Liu Y."/>
            <person name="Qu J."/>
            <person name="Song X.-Z."/>
            <person name="Zhang L."/>
            <person name="Thornton R."/>
            <person name="Coyle M."/>
            <person name="Francisco L."/>
            <person name="Jackson L."/>
            <person name="Javaid M."/>
            <person name="Korchina V."/>
            <person name="Kovar C."/>
            <person name="Mata R."/>
            <person name="Mathew T."/>
            <person name="Ngo R."/>
            <person name="Nguyen L."/>
            <person name="Nguyen N."/>
            <person name="Okwuonu G."/>
            <person name="Ongeri F."/>
            <person name="Pham C."/>
            <person name="Simmons D."/>
            <person name="Wilczek-Boney K."/>
            <person name="Hale W."/>
            <person name="Jakkamsetti A."/>
            <person name="Pham P."/>
            <person name="Ruth R."/>
            <person name="San Lucas F."/>
            <person name="Warren J."/>
            <person name="Zhang J."/>
            <person name="Zhao Z."/>
            <person name="Zhou C."/>
            <person name="Zhu D."/>
            <person name="Lee S."/>
            <person name="Bess C."/>
            <person name="Blankenburg K."/>
            <person name="Forbes L."/>
            <person name="Fu Q."/>
            <person name="Gubbala S."/>
            <person name="Hirani K."/>
            <person name="Jayaseelan J.C."/>
            <person name="Lara F."/>
            <person name="Munidasa M."/>
            <person name="Palculict T."/>
            <person name="Patil S."/>
            <person name="Pu L.-L."/>
            <person name="Saada N."/>
            <person name="Tang L."/>
            <person name="Weissenberger G."/>
            <person name="Zhu Y."/>
            <person name="Hemphill L."/>
            <person name="Shang Y."/>
            <person name="Youmans B."/>
            <person name="Ayvaz T."/>
            <person name="Ross M."/>
            <person name="Santibanez J."/>
            <person name="Aqrawi P."/>
            <person name="Gross S."/>
            <person name="Joshi V."/>
            <person name="Fowler G."/>
            <person name="Nazareth L."/>
            <person name="Reid J."/>
            <person name="Worley K."/>
            <person name="Petrosino J."/>
            <person name="Highlander S."/>
            <person name="Gibbs R."/>
        </authorList>
    </citation>
    <scope>NUCLEOTIDE SEQUENCE [LARGE SCALE GENOMIC DNA]</scope>
    <source>
        <strain evidence="2 3">ATCC BAA-1200</strain>
    </source>
</reference>
<proteinExistence type="predicted"/>
<dbReference type="HOGENOM" id="CLU_1658913_0_0_4"/>
<sequence>MRCRCFRAARRGFDAQTLFGTGKPPRPRQNFLTLHFCFNRNLERKIMNTRPDVPVYLPYSLGALWLWSGLQPLLAARQESLDLLAAVGFQTAFRYPVLLAASLLDVLFGLLCFSRARRRPVLWLAQAATVAGYSAIIALALPQMWLHPFAPLVKNLPIFALMVFLWRAARQEAV</sequence>
<feature type="transmembrane region" description="Helical" evidence="1">
    <location>
        <begin position="95"/>
        <end position="114"/>
    </location>
</feature>
<evidence type="ECO:0000313" key="2">
    <source>
        <dbReference type="EMBL" id="EGF11036.1"/>
    </source>
</evidence>
<dbReference type="Pfam" id="PF13781">
    <property type="entry name" value="DoxX_3"/>
    <property type="match status" value="1"/>
</dbReference>
<keyword evidence="1" id="KW-0812">Transmembrane</keyword>
<organism evidence="2 3">
    <name type="scientific">Neisseria bacilliformis ATCC BAA-1200</name>
    <dbReference type="NCBI Taxonomy" id="888742"/>
    <lineage>
        <taxon>Bacteria</taxon>
        <taxon>Pseudomonadati</taxon>
        <taxon>Pseudomonadota</taxon>
        <taxon>Betaproteobacteria</taxon>
        <taxon>Neisseriales</taxon>
        <taxon>Neisseriaceae</taxon>
        <taxon>Neisseria</taxon>
    </lineage>
</organism>
<keyword evidence="3" id="KW-1185">Reference proteome</keyword>
<feature type="transmembrane region" description="Helical" evidence="1">
    <location>
        <begin position="53"/>
        <end position="75"/>
    </location>
</feature>